<keyword evidence="1" id="KW-0812">Transmembrane</keyword>
<dbReference type="RefSeq" id="WP_315339636.1">
    <property type="nucleotide sequence ID" value="NZ_JAVDZE010000001.1"/>
</dbReference>
<name>A0AAE4NV28_9EURY</name>
<dbReference type="Proteomes" id="UP001245683">
    <property type="component" value="Unassembled WGS sequence"/>
</dbReference>
<dbReference type="EMBL" id="JAVDZE010000001">
    <property type="protein sequence ID" value="MDV3103187.1"/>
    <property type="molecule type" value="Genomic_DNA"/>
</dbReference>
<organism evidence="2 3">
    <name type="scientific">Thermococcus waiotapuensis</name>
    <dbReference type="NCBI Taxonomy" id="90909"/>
    <lineage>
        <taxon>Archaea</taxon>
        <taxon>Methanobacteriati</taxon>
        <taxon>Methanobacteriota</taxon>
        <taxon>Thermococci</taxon>
        <taxon>Thermococcales</taxon>
        <taxon>Thermococcaceae</taxon>
        <taxon>Thermococcus</taxon>
    </lineage>
</organism>
<evidence type="ECO:0000313" key="3">
    <source>
        <dbReference type="Proteomes" id="UP001245683"/>
    </source>
</evidence>
<feature type="transmembrane region" description="Helical" evidence="1">
    <location>
        <begin position="254"/>
        <end position="271"/>
    </location>
</feature>
<keyword evidence="3" id="KW-1185">Reference proteome</keyword>
<keyword evidence="1" id="KW-1133">Transmembrane helix</keyword>
<reference evidence="2 3" key="1">
    <citation type="submission" date="2023-08" db="EMBL/GenBank/DDBJ databases">
        <title>Draft genome sequence of Thermococcus waiotapuensis WT1T, a thermophilic sulphur-dependent archaeon from order Thermococcales.</title>
        <authorList>
            <person name="Manners S.H."/>
            <person name="Carere C.R."/>
            <person name="Dhami M.K."/>
            <person name="Dobson R.C.J."/>
            <person name="Stott M.B."/>
        </authorList>
    </citation>
    <scope>NUCLEOTIDE SEQUENCE [LARGE SCALE GENOMIC DNA]</scope>
    <source>
        <strain evidence="2 3">WT1</strain>
    </source>
</reference>
<protein>
    <submittedName>
        <fullName evidence="2">Uncharacterized protein</fullName>
    </submittedName>
</protein>
<keyword evidence="1" id="KW-0472">Membrane</keyword>
<dbReference type="AlphaFoldDB" id="A0AAE4NV28"/>
<gene>
    <name evidence="2" type="ORF">RBI02_01305</name>
</gene>
<sequence length="275" mass="31009">MRRSAMLRATIFLLLFIFLLGSQFATAVSVPLAWEGRIIAAGGKQDSSHYKFRIENMTVDDRGNYYIVHETVSFYECVLYKNGTPVVGCPVEKKNVTFEVKRDTNTFMLGRKSAFFFQYWPEFSTNGSVYTSGIELKPIPIDLYLKNKSPENHIGWSVSLQGGPIRVLRCKGWSLPENTNDVPRCIEETYENFTIDLTFRGPYLVDGATYLPEDPFGIINGAIVMTINLKDTPETREFLRNVKSISPPSNTSPAIYLLGGGVIALVLVLVVKRRR</sequence>
<evidence type="ECO:0000256" key="1">
    <source>
        <dbReference type="SAM" id="Phobius"/>
    </source>
</evidence>
<evidence type="ECO:0000313" key="2">
    <source>
        <dbReference type="EMBL" id="MDV3103187.1"/>
    </source>
</evidence>
<proteinExistence type="predicted"/>
<accession>A0AAE4NV28</accession>
<comment type="caution">
    <text evidence="2">The sequence shown here is derived from an EMBL/GenBank/DDBJ whole genome shotgun (WGS) entry which is preliminary data.</text>
</comment>